<gene>
    <name evidence="1" type="ORF">METZ01_LOCUS9728</name>
</gene>
<proteinExistence type="predicted"/>
<name>A0A381NRX9_9ZZZZ</name>
<reference evidence="1" key="1">
    <citation type="submission" date="2018-05" db="EMBL/GenBank/DDBJ databases">
        <authorList>
            <person name="Lanie J.A."/>
            <person name="Ng W.-L."/>
            <person name="Kazmierczak K.M."/>
            <person name="Andrzejewski T.M."/>
            <person name="Davidsen T.M."/>
            <person name="Wayne K.J."/>
            <person name="Tettelin H."/>
            <person name="Glass J.I."/>
            <person name="Rusch D."/>
            <person name="Podicherti R."/>
            <person name="Tsui H.-C.T."/>
            <person name="Winkler M.E."/>
        </authorList>
    </citation>
    <scope>NUCLEOTIDE SEQUENCE</scope>
</reference>
<sequence length="23" mass="2905">MGYKFHQNLIRQMEQKLKILEKE</sequence>
<protein>
    <submittedName>
        <fullName evidence="1">Uncharacterized protein</fullName>
    </submittedName>
</protein>
<evidence type="ECO:0000313" key="1">
    <source>
        <dbReference type="EMBL" id="SUZ56874.1"/>
    </source>
</evidence>
<organism evidence="1">
    <name type="scientific">marine metagenome</name>
    <dbReference type="NCBI Taxonomy" id="408172"/>
    <lineage>
        <taxon>unclassified sequences</taxon>
        <taxon>metagenomes</taxon>
        <taxon>ecological metagenomes</taxon>
    </lineage>
</organism>
<dbReference type="AlphaFoldDB" id="A0A381NRX9"/>
<accession>A0A381NRX9</accession>
<dbReference type="EMBL" id="UINC01000529">
    <property type="protein sequence ID" value="SUZ56874.1"/>
    <property type="molecule type" value="Genomic_DNA"/>
</dbReference>